<dbReference type="Gene3D" id="3.30.70.240">
    <property type="match status" value="1"/>
</dbReference>
<dbReference type="SMART" id="SM00838">
    <property type="entry name" value="EFG_C"/>
    <property type="match status" value="1"/>
</dbReference>
<dbReference type="GO" id="GO:0005525">
    <property type="term" value="F:GTP binding"/>
    <property type="evidence" value="ECO:0007669"/>
    <property type="project" value="UniProtKB-KW"/>
</dbReference>
<name>A0A0F9DK43_9ZZZZ</name>
<dbReference type="FunFam" id="3.30.70.240:FF:000001">
    <property type="entry name" value="Elongation factor G"/>
    <property type="match status" value="1"/>
</dbReference>
<feature type="domain" description="Translation elongation factor EFG/EF2" evidence="4">
    <location>
        <begin position="41"/>
        <end position="159"/>
    </location>
</feature>
<dbReference type="Pfam" id="PF00679">
    <property type="entry name" value="EFG_C"/>
    <property type="match status" value="1"/>
</dbReference>
<dbReference type="CDD" id="cd03713">
    <property type="entry name" value="EFG_mtEFG_C"/>
    <property type="match status" value="1"/>
</dbReference>
<protein>
    <recommendedName>
        <fullName evidence="6">Translation elongation factor EFG/EF2 domain-containing protein</fullName>
    </recommendedName>
</protein>
<dbReference type="InterPro" id="IPR041095">
    <property type="entry name" value="EFG_II"/>
</dbReference>
<evidence type="ECO:0000259" key="4">
    <source>
        <dbReference type="SMART" id="SM00889"/>
    </source>
</evidence>
<proteinExistence type="predicted"/>
<dbReference type="PANTHER" id="PTHR43261:SF6">
    <property type="entry name" value="ELONGATION FACTOR G-LIKE PROTEIN"/>
    <property type="match status" value="1"/>
</dbReference>
<dbReference type="SUPFAM" id="SSF54980">
    <property type="entry name" value="EF-G C-terminal domain-like"/>
    <property type="match status" value="2"/>
</dbReference>
<dbReference type="InterPro" id="IPR035649">
    <property type="entry name" value="EFG_V"/>
</dbReference>
<dbReference type="Pfam" id="PF14492">
    <property type="entry name" value="EFG_III"/>
    <property type="match status" value="1"/>
</dbReference>
<evidence type="ECO:0008006" key="6">
    <source>
        <dbReference type="Google" id="ProtNLM"/>
    </source>
</evidence>
<dbReference type="Gene3D" id="3.30.70.870">
    <property type="entry name" value="Elongation Factor G (Translational Gtpase), domain 3"/>
    <property type="match status" value="1"/>
</dbReference>
<organism evidence="5">
    <name type="scientific">marine sediment metagenome</name>
    <dbReference type="NCBI Taxonomy" id="412755"/>
    <lineage>
        <taxon>unclassified sequences</taxon>
        <taxon>metagenomes</taxon>
        <taxon>ecological metagenomes</taxon>
    </lineage>
</organism>
<evidence type="ECO:0000313" key="5">
    <source>
        <dbReference type="EMBL" id="KKL18061.1"/>
    </source>
</evidence>
<dbReference type="InterPro" id="IPR014721">
    <property type="entry name" value="Ribsml_uS5_D2-typ_fold_subgr"/>
</dbReference>
<dbReference type="InterPro" id="IPR020568">
    <property type="entry name" value="Ribosomal_Su5_D2-typ_SF"/>
</dbReference>
<feature type="non-terminal residue" evidence="5">
    <location>
        <position position="1"/>
    </location>
</feature>
<dbReference type="PANTHER" id="PTHR43261">
    <property type="entry name" value="TRANSLATION ELONGATION FACTOR G-RELATED"/>
    <property type="match status" value="1"/>
</dbReference>
<feature type="domain" description="Elongation factor EFG" evidence="3">
    <location>
        <begin position="161"/>
        <end position="249"/>
    </location>
</feature>
<dbReference type="InterPro" id="IPR035647">
    <property type="entry name" value="EFG_III/V"/>
</dbReference>
<dbReference type="Pfam" id="PF03764">
    <property type="entry name" value="EFG_IV"/>
    <property type="match status" value="1"/>
</dbReference>
<dbReference type="EMBL" id="LAZR01039015">
    <property type="protein sequence ID" value="KKL18061.1"/>
    <property type="molecule type" value="Genomic_DNA"/>
</dbReference>
<dbReference type="FunFam" id="3.30.230.10:FF:000003">
    <property type="entry name" value="Elongation factor G"/>
    <property type="match status" value="1"/>
</dbReference>
<dbReference type="GO" id="GO:0032790">
    <property type="term" value="P:ribosome disassembly"/>
    <property type="evidence" value="ECO:0007669"/>
    <property type="project" value="TreeGrafter"/>
</dbReference>
<dbReference type="InterPro" id="IPR005517">
    <property type="entry name" value="Transl_elong_EFG/EF2_IV"/>
</dbReference>
<reference evidence="5" key="1">
    <citation type="journal article" date="2015" name="Nature">
        <title>Complex archaea that bridge the gap between prokaryotes and eukaryotes.</title>
        <authorList>
            <person name="Spang A."/>
            <person name="Saw J.H."/>
            <person name="Jorgensen S.L."/>
            <person name="Zaremba-Niedzwiedzka K."/>
            <person name="Martijn J."/>
            <person name="Lind A.E."/>
            <person name="van Eijk R."/>
            <person name="Schleper C."/>
            <person name="Guy L."/>
            <person name="Ettema T.J."/>
        </authorList>
    </citation>
    <scope>NUCLEOTIDE SEQUENCE</scope>
</reference>
<dbReference type="SUPFAM" id="SSF54211">
    <property type="entry name" value="Ribosomal protein S5 domain 2-like"/>
    <property type="match status" value="1"/>
</dbReference>
<dbReference type="SMART" id="SM00889">
    <property type="entry name" value="EFG_IV"/>
    <property type="match status" value="1"/>
</dbReference>
<dbReference type="InterPro" id="IPR047872">
    <property type="entry name" value="EFG_IV"/>
</dbReference>
<dbReference type="GO" id="GO:0003746">
    <property type="term" value="F:translation elongation factor activity"/>
    <property type="evidence" value="ECO:0007669"/>
    <property type="project" value="InterPro"/>
</dbReference>
<dbReference type="Gene3D" id="3.30.230.10">
    <property type="match status" value="1"/>
</dbReference>
<dbReference type="InterPro" id="IPR000640">
    <property type="entry name" value="EFG_V-like"/>
</dbReference>
<evidence type="ECO:0000256" key="1">
    <source>
        <dbReference type="ARBA" id="ARBA00022741"/>
    </source>
</evidence>
<dbReference type="AlphaFoldDB" id="A0A0F9DK43"/>
<evidence type="ECO:0000259" key="3">
    <source>
        <dbReference type="SMART" id="SM00838"/>
    </source>
</evidence>
<dbReference type="CDD" id="cd01434">
    <property type="entry name" value="EFG_mtEFG1_IV"/>
    <property type="match status" value="1"/>
</dbReference>
<evidence type="ECO:0000256" key="2">
    <source>
        <dbReference type="ARBA" id="ARBA00023134"/>
    </source>
</evidence>
<sequence length="263" mass="29049">IEYNKETAQTVISGMGEQQLNIILSRIKEKNKIEFVTSTPLVAYRETIQTSGKGDYKHKKQSGGHGQYGQVFLELEPLPKGGGFEFADKITQGAIPKGYIPGVEKGVKEAMKEGIIAGYPVVDVKTSLVFGSFHEVDSSELAFKIAGRHAFKIAMEQSKPVLLEPVMNLNVYVDDKYTGDIMSDLNSKRGRVLGMDNIGSSLQLIKAKVPKASLLKYSIELRSITSGTGSFEMDFTYYEPITGKIAEDVLKETKKQGYYLSNE</sequence>
<keyword evidence="1" id="KW-0547">Nucleotide-binding</keyword>
<keyword evidence="2" id="KW-0342">GTP-binding</keyword>
<gene>
    <name evidence="5" type="ORF">LCGC14_2479270</name>
</gene>
<accession>A0A0F9DK43</accession>
<comment type="caution">
    <text evidence="5">The sequence shown here is derived from an EMBL/GenBank/DDBJ whole genome shotgun (WGS) entry which is preliminary data.</text>
</comment>